<dbReference type="InterPro" id="IPR025335">
    <property type="entry name" value="DUF4241"/>
</dbReference>
<protein>
    <recommendedName>
        <fullName evidence="3">DUF4241 domain-containing protein</fullName>
    </recommendedName>
</protein>
<keyword evidence="2" id="KW-1185">Reference proteome</keyword>
<dbReference type="AlphaFoldDB" id="W8FD44"/>
<accession>W8FD44</accession>
<evidence type="ECO:0000313" key="1">
    <source>
        <dbReference type="EMBL" id="AHJ99620.1"/>
    </source>
</evidence>
<gene>
    <name evidence="1" type="ORF">Hsw_4025</name>
</gene>
<proteinExistence type="predicted"/>
<dbReference type="STRING" id="1227739.Hsw_4025"/>
<dbReference type="eggNOG" id="ENOG502Z7NH">
    <property type="taxonomic scope" value="Bacteria"/>
</dbReference>
<dbReference type="KEGG" id="hsw:Hsw_4025"/>
<dbReference type="Proteomes" id="UP000019423">
    <property type="component" value="Chromosome"/>
</dbReference>
<dbReference type="PATRIC" id="fig|1227739.3.peg.4173"/>
<evidence type="ECO:0008006" key="3">
    <source>
        <dbReference type="Google" id="ProtNLM"/>
    </source>
</evidence>
<evidence type="ECO:0000313" key="2">
    <source>
        <dbReference type="Proteomes" id="UP000019423"/>
    </source>
</evidence>
<reference evidence="1 2" key="1">
    <citation type="submission" date="2014-01" db="EMBL/GenBank/DDBJ databases">
        <title>Complete genome sequence of ionizing-radiation resistance bacterium Hymenobacter swuensis DY53.</title>
        <authorList>
            <person name="Jung J.-H."/>
            <person name="Jeong S.-W."/>
            <person name="Joe M.-H."/>
            <person name="Cho y.-j."/>
            <person name="Kim M.-K."/>
            <person name="Lim S.-Y."/>
        </authorList>
    </citation>
    <scope>NUCLEOTIDE SEQUENCE [LARGE SCALE GENOMIC DNA]</scope>
    <source>
        <strain evidence="1 2">DY53</strain>
    </source>
</reference>
<dbReference type="Pfam" id="PF14025">
    <property type="entry name" value="DUF4241"/>
    <property type="match status" value="1"/>
</dbReference>
<dbReference type="HOGENOM" id="CLU_091303_1_0_10"/>
<organism evidence="1 2">
    <name type="scientific">Hymenobacter swuensis DY53</name>
    <dbReference type="NCBI Taxonomy" id="1227739"/>
    <lineage>
        <taxon>Bacteria</taxon>
        <taxon>Pseudomonadati</taxon>
        <taxon>Bacteroidota</taxon>
        <taxon>Cytophagia</taxon>
        <taxon>Cytophagales</taxon>
        <taxon>Hymenobacteraceae</taxon>
        <taxon>Hymenobacter</taxon>
    </lineage>
</organism>
<name>W8FD44_9BACT</name>
<dbReference type="EMBL" id="CP007145">
    <property type="protein sequence ID" value="AHJ99620.1"/>
    <property type="molecule type" value="Genomic_DNA"/>
</dbReference>
<sequence>MKAEPAVFESAFFPGKQVQQHSSTIILRQQLLGNLPVSSGQLVATDPITLSAQTPCFTTQFLRGRFPVELAIARFTSDERVAFAHVLFSAKPLARWELAVLPGQSPLPVRGPEYYGYLVDGGMALFLDAADVNRFSHFMADEAAAKNLMITCFHLDSAVPVPGFLYATSHDTLAAFSTGFGDGSYATYVGLDAENQPCRLLTDFQVLAWQ</sequence>